<evidence type="ECO:0000313" key="2">
    <source>
        <dbReference type="EMBL" id="ATU84140.1"/>
    </source>
</evidence>
<evidence type="ECO:0000256" key="1">
    <source>
        <dbReference type="SAM" id="MobiDB-lite"/>
    </source>
</evidence>
<feature type="compositionally biased region" description="Polar residues" evidence="1">
    <location>
        <begin position="7"/>
        <end position="17"/>
    </location>
</feature>
<organism evidence="2">
    <name type="scientific">White spot syndrome virus</name>
    <dbReference type="NCBI Taxonomy" id="342409"/>
    <lineage>
        <taxon>Viruses</taxon>
        <taxon>Viruses incertae sedis</taxon>
        <taxon>Naldaviricetes</taxon>
        <taxon>Nimaviridae</taxon>
        <taxon>Whispovirus</taxon>
    </lineage>
</organism>
<feature type="region of interest" description="Disordered" evidence="1">
    <location>
        <begin position="1"/>
        <end position="21"/>
    </location>
</feature>
<dbReference type="EMBL" id="MF768985">
    <property type="protein sequence ID" value="ATU84140.1"/>
    <property type="molecule type" value="Genomic_DNA"/>
</dbReference>
<protein>
    <submittedName>
        <fullName evidence="2">ORF432</fullName>
    </submittedName>
</protein>
<accession>A0A2D3I6X4</accession>
<dbReference type="Proteomes" id="UP000267516">
    <property type="component" value="Segment"/>
</dbReference>
<name>A0A2D3I6X4_9VIRU</name>
<reference evidence="2" key="1">
    <citation type="journal article" date="2018" name="Aquaculture">
        <title>Complete genome sequence of a white spot syndrome virus associated with a disease incursion in Australia.</title>
        <authorList>
            <person name="Oakey J."/>
            <person name="Smith C.S."/>
        </authorList>
    </citation>
    <scope>NUCLEOTIDE SEQUENCE [LARGE SCALE GENOMIC DNA]</scope>
    <source>
        <strain evidence="2">WSSV-AU</strain>
    </source>
</reference>
<sequence>MVEEIGQQHSHSTSSIHVKSVIKRESKTTHFSLLKRVKERILVYIRMNTRQRLLTRVIMILPQ</sequence>
<proteinExistence type="predicted"/>